<accession>A0A840YR01</accession>
<keyword evidence="2" id="KW-1185">Reference proteome</keyword>
<reference evidence="1 2" key="1">
    <citation type="submission" date="2020-08" db="EMBL/GenBank/DDBJ databases">
        <title>Genomic Encyclopedia of Type Strains, Phase IV (KMG-IV): sequencing the most valuable type-strain genomes for metagenomic binning, comparative biology and taxonomic classification.</title>
        <authorList>
            <person name="Goeker M."/>
        </authorList>
    </citation>
    <scope>NUCLEOTIDE SEQUENCE [LARGE SCALE GENOMIC DNA]</scope>
    <source>
        <strain evidence="1 2">DSM 26736</strain>
    </source>
</reference>
<dbReference type="AlphaFoldDB" id="A0A840YR01"/>
<organism evidence="1 2">
    <name type="scientific">Sphingomonas xinjiangensis</name>
    <dbReference type="NCBI Taxonomy" id="643568"/>
    <lineage>
        <taxon>Bacteria</taxon>
        <taxon>Pseudomonadati</taxon>
        <taxon>Pseudomonadota</taxon>
        <taxon>Alphaproteobacteria</taxon>
        <taxon>Sphingomonadales</taxon>
        <taxon>Sphingomonadaceae</taxon>
        <taxon>Sphingomonas</taxon>
    </lineage>
</organism>
<dbReference type="RefSeq" id="WP_281393174.1">
    <property type="nucleotide sequence ID" value="NZ_JACIJF010000006.1"/>
</dbReference>
<evidence type="ECO:0000313" key="2">
    <source>
        <dbReference type="Proteomes" id="UP000527143"/>
    </source>
</evidence>
<comment type="caution">
    <text evidence="1">The sequence shown here is derived from an EMBL/GenBank/DDBJ whole genome shotgun (WGS) entry which is preliminary data.</text>
</comment>
<protein>
    <submittedName>
        <fullName evidence="1">Uncharacterized protein</fullName>
    </submittedName>
</protein>
<name>A0A840YR01_9SPHN</name>
<gene>
    <name evidence="1" type="ORF">FHT02_002304</name>
</gene>
<sequence>MGSAGLPWSDCLDLLVVHSPSTLNSLTLRGGGNLAAFTALPFMI</sequence>
<proteinExistence type="predicted"/>
<dbReference type="Proteomes" id="UP000527143">
    <property type="component" value="Unassembled WGS sequence"/>
</dbReference>
<evidence type="ECO:0000313" key="1">
    <source>
        <dbReference type="EMBL" id="MBB5711063.1"/>
    </source>
</evidence>
<dbReference type="EMBL" id="JACIJF010000006">
    <property type="protein sequence ID" value="MBB5711063.1"/>
    <property type="molecule type" value="Genomic_DNA"/>
</dbReference>